<name>A0A4Y2NWK3_ARAVE</name>
<comment type="caution">
    <text evidence="1">The sequence shown here is derived from an EMBL/GenBank/DDBJ whole genome shotgun (WGS) entry which is preliminary data.</text>
</comment>
<evidence type="ECO:0000313" key="1">
    <source>
        <dbReference type="EMBL" id="GBN42136.1"/>
    </source>
</evidence>
<dbReference type="AlphaFoldDB" id="A0A4Y2NWK3"/>
<evidence type="ECO:0000313" key="2">
    <source>
        <dbReference type="Proteomes" id="UP000499080"/>
    </source>
</evidence>
<reference evidence="1 2" key="1">
    <citation type="journal article" date="2019" name="Sci. Rep.">
        <title>Orb-weaving spider Araneus ventricosus genome elucidates the spidroin gene catalogue.</title>
        <authorList>
            <person name="Kono N."/>
            <person name="Nakamura H."/>
            <person name="Ohtoshi R."/>
            <person name="Moran D.A.P."/>
            <person name="Shinohara A."/>
            <person name="Yoshida Y."/>
            <person name="Fujiwara M."/>
            <person name="Mori M."/>
            <person name="Tomita M."/>
            <person name="Arakawa K."/>
        </authorList>
    </citation>
    <scope>NUCLEOTIDE SEQUENCE [LARGE SCALE GENOMIC DNA]</scope>
</reference>
<sequence length="121" mass="13497">MDQINIRSFAQIAESSVNLSGVAGISREEEKVILLKPTELNTANYFANRNLITKAFALSKSTLKIKTIDRIYGSGFKVVNGSDRGCEAVKTYLEKTSDITENFTIIMTSKRKPQISLYNID</sequence>
<protein>
    <submittedName>
        <fullName evidence="1">Uncharacterized protein</fullName>
    </submittedName>
</protein>
<organism evidence="1 2">
    <name type="scientific">Araneus ventricosus</name>
    <name type="common">Orbweaver spider</name>
    <name type="synonym">Epeira ventricosa</name>
    <dbReference type="NCBI Taxonomy" id="182803"/>
    <lineage>
        <taxon>Eukaryota</taxon>
        <taxon>Metazoa</taxon>
        <taxon>Ecdysozoa</taxon>
        <taxon>Arthropoda</taxon>
        <taxon>Chelicerata</taxon>
        <taxon>Arachnida</taxon>
        <taxon>Araneae</taxon>
        <taxon>Araneomorphae</taxon>
        <taxon>Entelegynae</taxon>
        <taxon>Araneoidea</taxon>
        <taxon>Araneidae</taxon>
        <taxon>Araneus</taxon>
    </lineage>
</organism>
<gene>
    <name evidence="1" type="ORF">AVEN_198052_1</name>
</gene>
<dbReference type="Proteomes" id="UP000499080">
    <property type="component" value="Unassembled WGS sequence"/>
</dbReference>
<dbReference type="EMBL" id="BGPR01009766">
    <property type="protein sequence ID" value="GBN42136.1"/>
    <property type="molecule type" value="Genomic_DNA"/>
</dbReference>
<keyword evidence="2" id="KW-1185">Reference proteome</keyword>
<proteinExistence type="predicted"/>
<accession>A0A4Y2NWK3</accession>